<evidence type="ECO:0000256" key="7">
    <source>
        <dbReference type="SAM" id="MobiDB-lite"/>
    </source>
</evidence>
<dbReference type="GO" id="GO:0032050">
    <property type="term" value="F:clathrin heavy chain binding"/>
    <property type="evidence" value="ECO:0007669"/>
    <property type="project" value="TreeGrafter"/>
</dbReference>
<accession>G0W9R2</accession>
<dbReference type="PROSITE" id="PS00581">
    <property type="entry name" value="CLATHRIN_LIGHT_CHN_2"/>
    <property type="match status" value="1"/>
</dbReference>
<dbReference type="AlphaFoldDB" id="G0W9R2"/>
<keyword evidence="5 6" id="KW-0968">Cytoplasmic vesicle</keyword>
<sequence>MSDKFPALDHDEQIIPDDVSDDNNINNDVEVSNDNENNDETAFLKREAEVLGDEFKTEQDDDLLDPVDAHEEIENFQDQYPDINDVSAGNVDINENIVKNESHLESATKSQQATPSGPSEAVTQWRENRANAIREKDEADYKEKASLQEEATEYILNFYEEYNAKKEKQIEITQKESEEFLQHRDEFFAQDNTTWDRVLQLINLDDADVFAGRDRSKFKEILLKLKGKTEVPGA</sequence>
<dbReference type="PANTHER" id="PTHR10639">
    <property type="entry name" value="CLATHRIN LIGHT CHAIN"/>
    <property type="match status" value="1"/>
</dbReference>
<evidence type="ECO:0000256" key="5">
    <source>
        <dbReference type="ARBA" id="ARBA00023329"/>
    </source>
</evidence>
<keyword evidence="4 6" id="KW-0168">Coated pit</keyword>
<keyword evidence="9" id="KW-1185">Reference proteome</keyword>
<gene>
    <name evidence="8" type="primary">NDAI0D02090</name>
    <name evidence="8" type="ordered locus">NDAI_0D02090</name>
</gene>
<organism evidence="8 9">
    <name type="scientific">Naumovozyma dairenensis (strain ATCC 10597 / BCRC 20456 / CBS 421 / NBRC 0211 / NRRL Y-12639)</name>
    <name type="common">Saccharomyces dairenensis</name>
    <dbReference type="NCBI Taxonomy" id="1071378"/>
    <lineage>
        <taxon>Eukaryota</taxon>
        <taxon>Fungi</taxon>
        <taxon>Dikarya</taxon>
        <taxon>Ascomycota</taxon>
        <taxon>Saccharomycotina</taxon>
        <taxon>Saccharomycetes</taxon>
        <taxon>Saccharomycetales</taxon>
        <taxon>Saccharomycetaceae</taxon>
        <taxon>Naumovozyma</taxon>
    </lineage>
</organism>
<comment type="subcellular location">
    <subcellularLocation>
        <location evidence="1 6">Cytoplasmic vesicle membrane</location>
        <topology evidence="1 6">Peripheral membrane protein</topology>
        <orientation evidence="1 6">Cytoplasmic side</orientation>
    </subcellularLocation>
    <subcellularLocation>
        <location evidence="6">Membrane</location>
        <location evidence="6">Coated pit</location>
        <topology evidence="6">Peripheral membrane protein</topology>
        <orientation evidence="6">Cytoplasmic side</orientation>
    </subcellularLocation>
    <text evidence="6">Cytoplasmic face of coated pits and vesicles.</text>
</comment>
<evidence type="ECO:0000256" key="3">
    <source>
        <dbReference type="ARBA" id="ARBA00023136"/>
    </source>
</evidence>
<comment type="function">
    <text evidence="6">Clathrin is the major protein of the polyhedral coat of coated pits and vesicles.</text>
</comment>
<dbReference type="eggNOG" id="KOG4031">
    <property type="taxonomic scope" value="Eukaryota"/>
</dbReference>
<dbReference type="GO" id="GO:0005802">
    <property type="term" value="C:trans-Golgi network"/>
    <property type="evidence" value="ECO:0007669"/>
    <property type="project" value="EnsemblFungi"/>
</dbReference>
<dbReference type="RefSeq" id="XP_003669766.1">
    <property type="nucleotide sequence ID" value="XM_003669718.1"/>
</dbReference>
<dbReference type="GO" id="GO:0006886">
    <property type="term" value="P:intracellular protein transport"/>
    <property type="evidence" value="ECO:0007669"/>
    <property type="project" value="InterPro"/>
</dbReference>
<feature type="compositionally biased region" description="Basic and acidic residues" evidence="7">
    <location>
        <begin position="1"/>
        <end position="13"/>
    </location>
</feature>
<dbReference type="OMA" id="FYENYNT"/>
<comment type="similarity">
    <text evidence="2 6">Belongs to the clathrin light chain family.</text>
</comment>
<reference evidence="8 9" key="1">
    <citation type="journal article" date="2011" name="Proc. Natl. Acad. Sci. U.S.A.">
        <title>Evolutionary erosion of yeast sex chromosomes by mating-type switching accidents.</title>
        <authorList>
            <person name="Gordon J.L."/>
            <person name="Armisen D."/>
            <person name="Proux-Wera E."/>
            <person name="Oheigeartaigh S.S."/>
            <person name="Byrne K.P."/>
            <person name="Wolfe K.H."/>
        </authorList>
    </citation>
    <scope>NUCLEOTIDE SEQUENCE [LARGE SCALE GENOMIC DNA]</scope>
    <source>
        <strain evidence="9">ATCC 10597 / BCRC 20456 / CBS 421 / NBRC 0211 / NRRL Y-12639</strain>
    </source>
</reference>
<evidence type="ECO:0000256" key="4">
    <source>
        <dbReference type="ARBA" id="ARBA00023176"/>
    </source>
</evidence>
<proteinExistence type="inferred from homology"/>
<dbReference type="GO" id="GO:0065003">
    <property type="term" value="P:protein-containing complex assembly"/>
    <property type="evidence" value="ECO:0007669"/>
    <property type="project" value="EnsemblFungi"/>
</dbReference>
<dbReference type="GO" id="GO:0005198">
    <property type="term" value="F:structural molecule activity"/>
    <property type="evidence" value="ECO:0007669"/>
    <property type="project" value="InterPro"/>
</dbReference>
<evidence type="ECO:0000256" key="2">
    <source>
        <dbReference type="ARBA" id="ARBA00005263"/>
    </source>
</evidence>
<protein>
    <recommendedName>
        <fullName evidence="6">Clathrin light chain</fullName>
    </recommendedName>
</protein>
<name>G0W9R2_NAUDC</name>
<evidence type="ECO:0000313" key="9">
    <source>
        <dbReference type="Proteomes" id="UP000000689"/>
    </source>
</evidence>
<dbReference type="GO" id="GO:0030132">
    <property type="term" value="C:clathrin coat of coated pit"/>
    <property type="evidence" value="ECO:0007669"/>
    <property type="project" value="InterPro"/>
</dbReference>
<dbReference type="GO" id="GO:0030130">
    <property type="term" value="C:clathrin coat of trans-Golgi network vesicle"/>
    <property type="evidence" value="ECO:0007669"/>
    <property type="project" value="InterPro"/>
</dbReference>
<evidence type="ECO:0000256" key="1">
    <source>
        <dbReference type="ARBA" id="ARBA00004180"/>
    </source>
</evidence>
<dbReference type="GeneID" id="11494894"/>
<dbReference type="GO" id="GO:0071439">
    <property type="term" value="C:clathrin complex"/>
    <property type="evidence" value="ECO:0007669"/>
    <property type="project" value="EnsemblFungi"/>
</dbReference>
<dbReference type="PANTHER" id="PTHR10639:SF7">
    <property type="entry name" value="CLATHRIN LIGHT CHAIN"/>
    <property type="match status" value="1"/>
</dbReference>
<dbReference type="OrthoDB" id="5512at2759"/>
<dbReference type="Proteomes" id="UP000000689">
    <property type="component" value="Chromosome 4"/>
</dbReference>
<evidence type="ECO:0000256" key="6">
    <source>
        <dbReference type="RuleBase" id="RU363137"/>
    </source>
</evidence>
<dbReference type="STRING" id="1071378.G0W9R2"/>
<dbReference type="GO" id="GO:0045807">
    <property type="term" value="P:positive regulation of endocytosis"/>
    <property type="evidence" value="ECO:0007669"/>
    <property type="project" value="EnsemblFungi"/>
</dbReference>
<keyword evidence="3 6" id="KW-0472">Membrane</keyword>
<dbReference type="Pfam" id="PF01086">
    <property type="entry name" value="Clathrin_lg_ch"/>
    <property type="match status" value="1"/>
</dbReference>
<feature type="region of interest" description="Disordered" evidence="7">
    <location>
        <begin position="1"/>
        <end position="24"/>
    </location>
</feature>
<dbReference type="EMBL" id="HE580270">
    <property type="protein sequence ID" value="CCD24523.1"/>
    <property type="molecule type" value="Genomic_DNA"/>
</dbReference>
<dbReference type="GO" id="GO:0072583">
    <property type="term" value="P:clathrin-dependent endocytosis"/>
    <property type="evidence" value="ECO:0007669"/>
    <property type="project" value="TreeGrafter"/>
</dbReference>
<dbReference type="KEGG" id="ndi:NDAI_0D02090"/>
<dbReference type="HOGENOM" id="CLU_069856_0_1_1"/>
<dbReference type="InterPro" id="IPR000996">
    <property type="entry name" value="Clathrin_L-chain"/>
</dbReference>
<evidence type="ECO:0000313" key="8">
    <source>
        <dbReference type="EMBL" id="CCD24523.1"/>
    </source>
</evidence>